<dbReference type="PANTHER" id="PTHR14795">
    <property type="entry name" value="HELICASE RELATED"/>
    <property type="match status" value="1"/>
</dbReference>
<dbReference type="Proteomes" id="UP000015103">
    <property type="component" value="Unassembled WGS sequence"/>
</dbReference>
<dbReference type="RefSeq" id="XP_073990816.1">
    <property type="nucleotide sequence ID" value="XM_074134715.1"/>
</dbReference>
<keyword evidence="1" id="KW-0472">Membrane</keyword>
<accession>A0ABL0DJM3</accession>
<dbReference type="PANTHER" id="PTHR14795:SF0">
    <property type="entry name" value="TRANSMEMBRANE PROTEIN 62"/>
    <property type="match status" value="1"/>
</dbReference>
<reference evidence="5" key="1">
    <citation type="submission" date="2025-05" db="UniProtKB">
        <authorList>
            <consortium name="EnsemblMetazoa"/>
        </authorList>
    </citation>
    <scope>IDENTIFICATION</scope>
</reference>
<evidence type="ECO:0000256" key="1">
    <source>
        <dbReference type="SAM" id="Phobius"/>
    </source>
</evidence>
<feature type="transmembrane region" description="Helical" evidence="1">
    <location>
        <begin position="613"/>
        <end position="633"/>
    </location>
</feature>
<dbReference type="InterPro" id="IPR041871">
    <property type="entry name" value="MPP_TMEM62"/>
</dbReference>
<evidence type="ECO:0000313" key="5">
    <source>
        <dbReference type="EnsemblMetazoa" id="RPRC002903.P96"/>
    </source>
</evidence>
<feature type="transmembrane region" description="Helical" evidence="1">
    <location>
        <begin position="6"/>
        <end position="30"/>
    </location>
</feature>
<dbReference type="CDD" id="cd07401">
    <property type="entry name" value="MPP_TMEM62_N"/>
    <property type="match status" value="1"/>
</dbReference>
<dbReference type="InterPro" id="IPR029052">
    <property type="entry name" value="Metallo-depent_PP-like"/>
</dbReference>
<sequence length="668" mass="76441">MKVTKAGLIAVILIVILSMFVANIVNLIAVSDSFKEKDVKKRSKSFIFGNSTEHLMWFLQISDLHLSIFQDSERVTEFQEFCDLTLKIIKPLVVLATGDLTDAKQKDTIGSKQFEEEWIKYRNVLNKCDTLQNVKWLDIRGNHDNFDVPGVNSYRNFFRTYSMQGKSHLRSYIEILTQGTDKYAFIGMDACPEQGLKRPFNFVGIVQDNQLKELKDMNIKAENEANYTLWFGHYPTSCILSHKPGVRPIIGSGHHSLAYLCGHFHSMLGFVPNMYTIQQDGFLELELADWKDNRMFRLAAVDHGLFSFIDIKHRDWPIILITNPKHALYQLYDKEPIEAISESTHIRILVFSPNTILAVRIKLDDGIWETCVQSDREHVYLHEWDPQRYGPGIHHIQVSVLDEVGREKSVTQPFSVDGSRMKFGVVPRLLLMLNFSVSLQMLFGFATVLSVLPLCFLRFMKQKLLASRKPVSVLINGKVNSWVRRLWILANIDKIFVPIVLYPLYMAAGPWAVGELIDGYIGVIFIWGIFVNGSYVPGSFTYGYAFVQLFLFQGPLVVSTAYALDKRLQLSNNGGLINSMVKLKTFFRNLPFLILFFSQMGMAYTFWLAYGTIALVLGPIRLWPLFLTLWAWYHASRMPLRKIRIAAVPWIEVNDSTGSYNSIGAFSS</sequence>
<evidence type="ECO:0000259" key="3">
    <source>
        <dbReference type="Pfam" id="PF24384"/>
    </source>
</evidence>
<feature type="transmembrane region" description="Helical" evidence="1">
    <location>
        <begin position="486"/>
        <end position="505"/>
    </location>
</feature>
<dbReference type="InterPro" id="IPR056230">
    <property type="entry name" value="TMEM62_C"/>
</dbReference>
<feature type="transmembrane region" description="Helical" evidence="1">
    <location>
        <begin position="429"/>
        <end position="459"/>
    </location>
</feature>
<feature type="transmembrane region" description="Helical" evidence="1">
    <location>
        <begin position="585"/>
        <end position="607"/>
    </location>
</feature>
<dbReference type="InterPro" id="IPR056229">
    <property type="entry name" value="Ig_TMM62"/>
</dbReference>
<dbReference type="EnsemblMetazoa" id="RPRC002903.R96">
    <property type="protein sequence ID" value="RPRC002903.P96"/>
    <property type="gene ID" value="RPRC002903"/>
</dbReference>
<evidence type="ECO:0000259" key="2">
    <source>
        <dbReference type="Pfam" id="PF00149"/>
    </source>
</evidence>
<dbReference type="SUPFAM" id="SSF56300">
    <property type="entry name" value="Metallo-dependent phosphatases"/>
    <property type="match status" value="1"/>
</dbReference>
<dbReference type="Pfam" id="PF24394">
    <property type="entry name" value="TMEM62_C"/>
    <property type="match status" value="1"/>
</dbReference>
<dbReference type="Pfam" id="PF00149">
    <property type="entry name" value="Metallophos"/>
    <property type="match status" value="1"/>
</dbReference>
<keyword evidence="1" id="KW-1133">Transmembrane helix</keyword>
<dbReference type="Pfam" id="PF24384">
    <property type="entry name" value="Ig_TMM62"/>
    <property type="match status" value="1"/>
</dbReference>
<feature type="transmembrane region" description="Helical" evidence="1">
    <location>
        <begin position="517"/>
        <end position="536"/>
    </location>
</feature>
<dbReference type="EMBL" id="ACPB03018819">
    <property type="status" value="NOT_ANNOTATED_CDS"/>
    <property type="molecule type" value="Genomic_DNA"/>
</dbReference>
<dbReference type="InterPro" id="IPR004843">
    <property type="entry name" value="Calcineurin-like_PHP"/>
</dbReference>
<keyword evidence="1" id="KW-0812">Transmembrane</keyword>
<evidence type="ECO:0000259" key="4">
    <source>
        <dbReference type="Pfam" id="PF24394"/>
    </source>
</evidence>
<feature type="domain" description="TMEM62 C-terminal" evidence="4">
    <location>
        <begin position="439"/>
        <end position="570"/>
    </location>
</feature>
<feature type="domain" description="TMEM62 Ig-like" evidence="3">
    <location>
        <begin position="315"/>
        <end position="419"/>
    </location>
</feature>
<feature type="domain" description="Calcineurin-like phosphoesterase" evidence="2">
    <location>
        <begin position="56"/>
        <end position="266"/>
    </location>
</feature>
<organism evidence="5 6">
    <name type="scientific">Rhodnius prolixus</name>
    <name type="common">Triatomid bug</name>
    <dbReference type="NCBI Taxonomy" id="13249"/>
    <lineage>
        <taxon>Eukaryota</taxon>
        <taxon>Metazoa</taxon>
        <taxon>Ecdysozoa</taxon>
        <taxon>Arthropoda</taxon>
        <taxon>Hexapoda</taxon>
        <taxon>Insecta</taxon>
        <taxon>Pterygota</taxon>
        <taxon>Neoptera</taxon>
        <taxon>Paraneoptera</taxon>
        <taxon>Hemiptera</taxon>
        <taxon>Heteroptera</taxon>
        <taxon>Panheteroptera</taxon>
        <taxon>Cimicomorpha</taxon>
        <taxon>Reduviidae</taxon>
        <taxon>Triatominae</taxon>
        <taxon>Rhodnius</taxon>
    </lineage>
</organism>
<dbReference type="Gene3D" id="3.60.21.10">
    <property type="match status" value="1"/>
</dbReference>
<name>A0ABL0DJM3_RHOPR</name>
<evidence type="ECO:0008006" key="7">
    <source>
        <dbReference type="Google" id="ProtNLM"/>
    </source>
</evidence>
<evidence type="ECO:0000313" key="6">
    <source>
        <dbReference type="Proteomes" id="UP000015103"/>
    </source>
</evidence>
<proteinExistence type="predicted"/>
<protein>
    <recommendedName>
        <fullName evidence="7">Calcineurin-like phosphoesterase domain-containing protein</fullName>
    </recommendedName>
</protein>
<keyword evidence="6" id="KW-1185">Reference proteome</keyword>
<dbReference type="GeneID" id="141457558"/>